<keyword evidence="7" id="KW-1015">Disulfide bond</keyword>
<dbReference type="CDD" id="cd03017">
    <property type="entry name" value="PRX_BCP"/>
    <property type="match status" value="1"/>
</dbReference>
<evidence type="ECO:0000256" key="2">
    <source>
        <dbReference type="ARBA" id="ARBA00011245"/>
    </source>
</evidence>
<dbReference type="PANTHER" id="PTHR42801">
    <property type="entry name" value="THIOREDOXIN-DEPENDENT PEROXIDE REDUCTASE"/>
    <property type="match status" value="1"/>
</dbReference>
<dbReference type="InterPro" id="IPR036249">
    <property type="entry name" value="Thioredoxin-like_sf"/>
</dbReference>
<evidence type="ECO:0000256" key="9">
    <source>
        <dbReference type="ARBA" id="ARBA00032824"/>
    </source>
</evidence>
<evidence type="ECO:0000256" key="5">
    <source>
        <dbReference type="ARBA" id="ARBA00022862"/>
    </source>
</evidence>
<evidence type="ECO:0000256" key="3">
    <source>
        <dbReference type="ARBA" id="ARBA00013017"/>
    </source>
</evidence>
<dbReference type="PROSITE" id="PS51352">
    <property type="entry name" value="THIOREDOXIN_2"/>
    <property type="match status" value="1"/>
</dbReference>
<evidence type="ECO:0000256" key="4">
    <source>
        <dbReference type="ARBA" id="ARBA00022559"/>
    </source>
</evidence>
<dbReference type="GO" id="GO:0034599">
    <property type="term" value="P:cellular response to oxidative stress"/>
    <property type="evidence" value="ECO:0007669"/>
    <property type="project" value="TreeGrafter"/>
</dbReference>
<dbReference type="InterPro" id="IPR024706">
    <property type="entry name" value="Peroxiredoxin_AhpC-typ"/>
</dbReference>
<evidence type="ECO:0000256" key="1">
    <source>
        <dbReference type="ARBA" id="ARBA00003330"/>
    </source>
</evidence>
<protein>
    <recommendedName>
        <fullName evidence="3">thioredoxin-dependent peroxiredoxin</fullName>
        <ecNumber evidence="3">1.11.1.24</ecNumber>
    </recommendedName>
    <alternativeName>
        <fullName evidence="9">Thioredoxin peroxidase</fullName>
    </alternativeName>
    <alternativeName>
        <fullName evidence="11">Thioredoxin-dependent peroxiredoxin Bcp</fullName>
    </alternativeName>
</protein>
<dbReference type="Proteomes" id="UP000886687">
    <property type="component" value="Unassembled WGS sequence"/>
</dbReference>
<dbReference type="AlphaFoldDB" id="A0A9E4K2U2"/>
<evidence type="ECO:0000313" key="15">
    <source>
        <dbReference type="EMBL" id="MCG7938034.1"/>
    </source>
</evidence>
<evidence type="ECO:0000256" key="8">
    <source>
        <dbReference type="ARBA" id="ARBA00023284"/>
    </source>
</evidence>
<dbReference type="EMBL" id="JAEPDI010000001">
    <property type="protein sequence ID" value="MCG7938034.1"/>
    <property type="molecule type" value="Genomic_DNA"/>
</dbReference>
<feature type="domain" description="Thioredoxin" evidence="14">
    <location>
        <begin position="4"/>
        <end position="153"/>
    </location>
</feature>
<evidence type="ECO:0000256" key="10">
    <source>
        <dbReference type="ARBA" id="ARBA00038489"/>
    </source>
</evidence>
<accession>A0A9E4K2U2</accession>
<keyword evidence="6" id="KW-0560">Oxidoreductase</keyword>
<evidence type="ECO:0000256" key="11">
    <source>
        <dbReference type="ARBA" id="ARBA00042639"/>
    </source>
</evidence>
<dbReference type="InterPro" id="IPR013766">
    <property type="entry name" value="Thioredoxin_domain"/>
</dbReference>
<proteinExistence type="inferred from homology"/>
<evidence type="ECO:0000259" key="14">
    <source>
        <dbReference type="PROSITE" id="PS51352"/>
    </source>
</evidence>
<keyword evidence="8" id="KW-0676">Redox-active center</keyword>
<dbReference type="GO" id="GO:0005737">
    <property type="term" value="C:cytoplasm"/>
    <property type="evidence" value="ECO:0007669"/>
    <property type="project" value="TreeGrafter"/>
</dbReference>
<feature type="active site" description="Cysteine sulfenic acid (-SOH) intermediate; for peroxidase activity" evidence="13">
    <location>
        <position position="46"/>
    </location>
</feature>
<dbReference type="InterPro" id="IPR000866">
    <property type="entry name" value="AhpC/TSA"/>
</dbReference>
<sequence length="154" mass="17357">MSVVEIGKSAPGFELYDQSENLYRLSDSLGTWVVLFFYPKDNTPGCTAEVCDFNCEYDRLLALGVKLFGISTDSSRSHQRFAQKHQLKFPILSDQQGRVALAYESLVRLGPIKIAKRDSFIINPQGEIAAIYRSVQAKGHGRFIHEKIQQLMAD</sequence>
<dbReference type="PANTHER" id="PTHR42801:SF4">
    <property type="entry name" value="AHPC_TSA FAMILY PROTEIN"/>
    <property type="match status" value="1"/>
</dbReference>
<gene>
    <name evidence="15" type="ORF">JAZ04_04135</name>
</gene>
<comment type="similarity">
    <text evidence="10">Belongs to the peroxiredoxin family. BCP/PrxQ subfamily.</text>
</comment>
<evidence type="ECO:0000256" key="6">
    <source>
        <dbReference type="ARBA" id="ARBA00023002"/>
    </source>
</evidence>
<comment type="caution">
    <text evidence="15">The sequence shown here is derived from an EMBL/GenBank/DDBJ whole genome shotgun (WGS) entry which is preliminary data.</text>
</comment>
<dbReference type="EC" id="1.11.1.24" evidence="3"/>
<organism evidence="15 16">
    <name type="scientific">Candidatus Thiodiazotropha lotti</name>
    <dbReference type="NCBI Taxonomy" id="2792787"/>
    <lineage>
        <taxon>Bacteria</taxon>
        <taxon>Pseudomonadati</taxon>
        <taxon>Pseudomonadota</taxon>
        <taxon>Gammaproteobacteria</taxon>
        <taxon>Chromatiales</taxon>
        <taxon>Sedimenticolaceae</taxon>
        <taxon>Candidatus Thiodiazotropha</taxon>
    </lineage>
</organism>
<keyword evidence="5" id="KW-0049">Antioxidant</keyword>
<evidence type="ECO:0000256" key="7">
    <source>
        <dbReference type="ARBA" id="ARBA00023157"/>
    </source>
</evidence>
<dbReference type="InterPro" id="IPR050924">
    <property type="entry name" value="Peroxiredoxin_BCP/PrxQ"/>
</dbReference>
<keyword evidence="4" id="KW-0575">Peroxidase</keyword>
<dbReference type="Pfam" id="PF00578">
    <property type="entry name" value="AhpC-TSA"/>
    <property type="match status" value="1"/>
</dbReference>
<dbReference type="Gene3D" id="3.40.30.10">
    <property type="entry name" value="Glutaredoxin"/>
    <property type="match status" value="1"/>
</dbReference>
<evidence type="ECO:0000313" key="16">
    <source>
        <dbReference type="Proteomes" id="UP000886687"/>
    </source>
</evidence>
<dbReference type="FunFam" id="3.40.30.10:FF:000007">
    <property type="entry name" value="Thioredoxin-dependent thiol peroxidase"/>
    <property type="match status" value="1"/>
</dbReference>
<evidence type="ECO:0000256" key="13">
    <source>
        <dbReference type="PIRSR" id="PIRSR000239-1"/>
    </source>
</evidence>
<dbReference type="GO" id="GO:0045454">
    <property type="term" value="P:cell redox homeostasis"/>
    <property type="evidence" value="ECO:0007669"/>
    <property type="project" value="TreeGrafter"/>
</dbReference>
<dbReference type="SUPFAM" id="SSF52833">
    <property type="entry name" value="Thioredoxin-like"/>
    <property type="match status" value="1"/>
</dbReference>
<comment type="function">
    <text evidence="1">Thiol-specific peroxidase that catalyzes the reduction of hydrogen peroxide and organic hydroperoxides to water and alcohols, respectively. Plays a role in cell protection against oxidative stress by detoxifying peroxides and as sensor of hydrogen peroxide-mediated signaling events.</text>
</comment>
<evidence type="ECO:0000256" key="12">
    <source>
        <dbReference type="ARBA" id="ARBA00049091"/>
    </source>
</evidence>
<dbReference type="PIRSF" id="PIRSF000239">
    <property type="entry name" value="AHPC"/>
    <property type="match status" value="1"/>
</dbReference>
<comment type="catalytic activity">
    <reaction evidence="12">
        <text>a hydroperoxide + [thioredoxin]-dithiol = an alcohol + [thioredoxin]-disulfide + H2O</text>
        <dbReference type="Rhea" id="RHEA:62620"/>
        <dbReference type="Rhea" id="RHEA-COMP:10698"/>
        <dbReference type="Rhea" id="RHEA-COMP:10700"/>
        <dbReference type="ChEBI" id="CHEBI:15377"/>
        <dbReference type="ChEBI" id="CHEBI:29950"/>
        <dbReference type="ChEBI" id="CHEBI:30879"/>
        <dbReference type="ChEBI" id="CHEBI:35924"/>
        <dbReference type="ChEBI" id="CHEBI:50058"/>
        <dbReference type="EC" id="1.11.1.24"/>
    </reaction>
</comment>
<name>A0A9E4K2U2_9GAMM</name>
<comment type="subunit">
    <text evidence="2">Monomer.</text>
</comment>
<reference evidence="15" key="1">
    <citation type="journal article" date="2021" name="Proc. Natl. Acad. Sci. U.S.A.">
        <title>Global biogeography of chemosynthetic symbionts reveals both localized and globally distributed symbiont groups. .</title>
        <authorList>
            <person name="Osvatic J.T."/>
            <person name="Wilkins L.G.E."/>
            <person name="Leibrecht L."/>
            <person name="Leray M."/>
            <person name="Zauner S."/>
            <person name="Polzin J."/>
            <person name="Camacho Y."/>
            <person name="Gros O."/>
            <person name="van Gils J.A."/>
            <person name="Eisen J.A."/>
            <person name="Petersen J.M."/>
            <person name="Yuen B."/>
        </authorList>
    </citation>
    <scope>NUCLEOTIDE SEQUENCE</scope>
    <source>
        <strain evidence="15">MAGL173</strain>
    </source>
</reference>
<dbReference type="GO" id="GO:0008379">
    <property type="term" value="F:thioredoxin peroxidase activity"/>
    <property type="evidence" value="ECO:0007669"/>
    <property type="project" value="TreeGrafter"/>
</dbReference>